<protein>
    <submittedName>
        <fullName evidence="2">Uncharacterized protein</fullName>
    </submittedName>
</protein>
<dbReference type="EMBL" id="BLAL01000288">
    <property type="protein sequence ID" value="GET00706.1"/>
    <property type="molecule type" value="Genomic_DNA"/>
</dbReference>
<name>A0A8H3M9T5_9GLOM</name>
<feature type="region of interest" description="Disordered" evidence="1">
    <location>
        <begin position="1"/>
        <end position="41"/>
    </location>
</feature>
<organism evidence="2 3">
    <name type="scientific">Rhizophagus clarus</name>
    <dbReference type="NCBI Taxonomy" id="94130"/>
    <lineage>
        <taxon>Eukaryota</taxon>
        <taxon>Fungi</taxon>
        <taxon>Fungi incertae sedis</taxon>
        <taxon>Mucoromycota</taxon>
        <taxon>Glomeromycotina</taxon>
        <taxon>Glomeromycetes</taxon>
        <taxon>Glomerales</taxon>
        <taxon>Glomeraceae</taxon>
        <taxon>Rhizophagus</taxon>
    </lineage>
</organism>
<dbReference type="Proteomes" id="UP000615446">
    <property type="component" value="Unassembled WGS sequence"/>
</dbReference>
<gene>
    <name evidence="2" type="ORF">RCL2_002714900</name>
</gene>
<evidence type="ECO:0000313" key="2">
    <source>
        <dbReference type="EMBL" id="GET00706.1"/>
    </source>
</evidence>
<accession>A0A8H3M9T5</accession>
<sequence>MSTTPVNQSKKLIDPQQNRQFEMVPEKAEKSQTPETKSIVKPTGNYTNIAKVLKLNNEEFNGYKSNIRDIVEASLERFKMSNNLFPKSTGDWAIKELIRRSINNKRAHQKNKRRKRKFLQKRIKW</sequence>
<dbReference type="AlphaFoldDB" id="A0A8H3M9T5"/>
<reference evidence="2" key="1">
    <citation type="submission" date="2019-10" db="EMBL/GenBank/DDBJ databases">
        <title>Conservation and host-specific expression of non-tandemly repeated heterogenous ribosome RNA gene in arbuscular mycorrhizal fungi.</title>
        <authorList>
            <person name="Maeda T."/>
            <person name="Kobayashi Y."/>
            <person name="Nakagawa T."/>
            <person name="Ezawa T."/>
            <person name="Yamaguchi K."/>
            <person name="Bino T."/>
            <person name="Nishimoto Y."/>
            <person name="Shigenobu S."/>
            <person name="Kawaguchi M."/>
        </authorList>
    </citation>
    <scope>NUCLEOTIDE SEQUENCE</scope>
    <source>
        <strain evidence="2">HR1</strain>
    </source>
</reference>
<dbReference type="OrthoDB" id="2443964at2759"/>
<feature type="compositionally biased region" description="Polar residues" evidence="1">
    <location>
        <begin position="1"/>
        <end position="20"/>
    </location>
</feature>
<comment type="caution">
    <text evidence="2">The sequence shown here is derived from an EMBL/GenBank/DDBJ whole genome shotgun (WGS) entry which is preliminary data.</text>
</comment>
<evidence type="ECO:0000256" key="1">
    <source>
        <dbReference type="SAM" id="MobiDB-lite"/>
    </source>
</evidence>
<evidence type="ECO:0000313" key="3">
    <source>
        <dbReference type="Proteomes" id="UP000615446"/>
    </source>
</evidence>
<proteinExistence type="predicted"/>